<dbReference type="EMBL" id="PNBA02000003">
    <property type="protein sequence ID" value="KAG6430729.1"/>
    <property type="molecule type" value="Genomic_DNA"/>
</dbReference>
<dbReference type="InterPro" id="IPR035892">
    <property type="entry name" value="C2_domain_sf"/>
</dbReference>
<reference evidence="1" key="2">
    <citation type="submission" date="2020-08" db="EMBL/GenBank/DDBJ databases">
        <title>Plant Genome Project.</title>
        <authorList>
            <person name="Zhang R.-G."/>
        </authorList>
    </citation>
    <scope>NUCLEOTIDE SEQUENCE</scope>
    <source>
        <strain evidence="1">Huo1</strain>
        <tissue evidence="1">Leaf</tissue>
    </source>
</reference>
<comment type="caution">
    <text evidence="1">The sequence shown here is derived from an EMBL/GenBank/DDBJ whole genome shotgun (WGS) entry which is preliminary data.</text>
</comment>
<dbReference type="AlphaFoldDB" id="A0A8X8YFD7"/>
<proteinExistence type="predicted"/>
<dbReference type="Gene3D" id="2.60.40.150">
    <property type="entry name" value="C2 domain"/>
    <property type="match status" value="1"/>
</dbReference>
<protein>
    <submittedName>
        <fullName evidence="1">Uncharacterized protein</fullName>
    </submittedName>
</protein>
<reference evidence="1" key="1">
    <citation type="submission" date="2018-01" db="EMBL/GenBank/DDBJ databases">
        <authorList>
            <person name="Mao J.F."/>
        </authorList>
    </citation>
    <scope>NUCLEOTIDE SEQUENCE</scope>
    <source>
        <strain evidence="1">Huo1</strain>
        <tissue evidence="1">Leaf</tissue>
    </source>
</reference>
<sequence>MVHSSEGKRALALELCYELDDKFVQHGLNSGAQSMVRIEELLQEDQNVKRRKERIQKQSSILSKLTTLIWQPLHPPILMKKVQSLLAHLPGRSGAAFDAAASGPNPSYVDSRSNGPSRRNTAEVLVYCEIRNIKEKLHSVSIVQVLILTMLEERGVDLDRLYEMEDKGIGAIIHCTPGRKIKWPKGEPKKLYSTVPIFEPHLYYFIQVDSDSWMHSEYFYTMSFQNLMLPEGKSQVVQDELSRLGEKIIHISEGTRALARKLCLELDDKFLQQAAASTYSNEESPTTAGPSSVEVWRSEFDAASNGPNTSHGDSRSNGPSRWVDLDRLYEMKEKDFGALTRYTPGRKLVKQYLGYFGMVQFVASVRPITIIVLKVNGKLVMLLYFLKLMNCYEPVKHHTRK</sequence>
<name>A0A8X8YFD7_SALSN</name>
<accession>A0A8X8YFD7</accession>
<keyword evidence="2" id="KW-1185">Reference proteome</keyword>
<dbReference type="Proteomes" id="UP000298416">
    <property type="component" value="Unassembled WGS sequence"/>
</dbReference>
<gene>
    <name evidence="1" type="ORF">SASPL_108801</name>
</gene>
<evidence type="ECO:0000313" key="1">
    <source>
        <dbReference type="EMBL" id="KAG6430729.1"/>
    </source>
</evidence>
<organism evidence="1">
    <name type="scientific">Salvia splendens</name>
    <name type="common">Scarlet sage</name>
    <dbReference type="NCBI Taxonomy" id="180675"/>
    <lineage>
        <taxon>Eukaryota</taxon>
        <taxon>Viridiplantae</taxon>
        <taxon>Streptophyta</taxon>
        <taxon>Embryophyta</taxon>
        <taxon>Tracheophyta</taxon>
        <taxon>Spermatophyta</taxon>
        <taxon>Magnoliopsida</taxon>
        <taxon>eudicotyledons</taxon>
        <taxon>Gunneridae</taxon>
        <taxon>Pentapetalae</taxon>
        <taxon>asterids</taxon>
        <taxon>lamiids</taxon>
        <taxon>Lamiales</taxon>
        <taxon>Lamiaceae</taxon>
        <taxon>Nepetoideae</taxon>
        <taxon>Mentheae</taxon>
        <taxon>Salviinae</taxon>
        <taxon>Salvia</taxon>
        <taxon>Salvia subgen. Calosphace</taxon>
        <taxon>core Calosphace</taxon>
    </lineage>
</organism>
<evidence type="ECO:0000313" key="2">
    <source>
        <dbReference type="Proteomes" id="UP000298416"/>
    </source>
</evidence>